<comment type="caution">
    <text evidence="1">The sequence shown here is derived from an EMBL/GenBank/DDBJ whole genome shotgun (WGS) entry which is preliminary data.</text>
</comment>
<evidence type="ECO:0000313" key="1">
    <source>
        <dbReference type="EMBL" id="KKM20667.1"/>
    </source>
</evidence>
<feature type="non-terminal residue" evidence="1">
    <location>
        <position position="1"/>
    </location>
</feature>
<organism evidence="1">
    <name type="scientific">marine sediment metagenome</name>
    <dbReference type="NCBI Taxonomy" id="412755"/>
    <lineage>
        <taxon>unclassified sequences</taxon>
        <taxon>metagenomes</taxon>
        <taxon>ecological metagenomes</taxon>
    </lineage>
</organism>
<protein>
    <submittedName>
        <fullName evidence="1">Uncharacterized protein</fullName>
    </submittedName>
</protein>
<accession>A0A0F9HZS8</accession>
<sequence>LCAEEISDEEGDYCSKCGGALK</sequence>
<gene>
    <name evidence="1" type="ORF">LCGC14_1643160</name>
</gene>
<dbReference type="EMBL" id="LAZR01013718">
    <property type="protein sequence ID" value="KKM20667.1"/>
    <property type="molecule type" value="Genomic_DNA"/>
</dbReference>
<reference evidence="1" key="1">
    <citation type="journal article" date="2015" name="Nature">
        <title>Complex archaea that bridge the gap between prokaryotes and eukaryotes.</title>
        <authorList>
            <person name="Spang A."/>
            <person name="Saw J.H."/>
            <person name="Jorgensen S.L."/>
            <person name="Zaremba-Niedzwiedzka K."/>
            <person name="Martijn J."/>
            <person name="Lind A.E."/>
            <person name="van Eijk R."/>
            <person name="Schleper C."/>
            <person name="Guy L."/>
            <person name="Ettema T.J."/>
        </authorList>
    </citation>
    <scope>NUCLEOTIDE SEQUENCE</scope>
</reference>
<proteinExistence type="predicted"/>
<dbReference type="AlphaFoldDB" id="A0A0F9HZS8"/>
<name>A0A0F9HZS8_9ZZZZ</name>